<evidence type="ECO:0000313" key="1">
    <source>
        <dbReference type="EMBL" id="MBE6059209.1"/>
    </source>
</evidence>
<sequence length="141" mass="15997">MKKENKINDPIDEFNSEEDLEELNGICEVITGIPISSFNFEKDTPSKENLSTANLTSLPPSVDSFTDNRKVKTEAPGITPPIDGEFFDTQRCYKIRNSTARMLNEIKAVHPNVNVYMNTIVDAAIRNYYDFIFNRDGINTL</sequence>
<reference evidence="1" key="1">
    <citation type="submission" date="2019-04" db="EMBL/GenBank/DDBJ databases">
        <title>Evolution of Biomass-Degrading Anaerobic Consortia Revealed by Metagenomics.</title>
        <authorList>
            <person name="Peng X."/>
        </authorList>
    </citation>
    <scope>NUCLEOTIDE SEQUENCE</scope>
    <source>
        <strain evidence="1">SIG254</strain>
    </source>
</reference>
<name>A0A927W6D9_9CLOT</name>
<comment type="caution">
    <text evidence="1">The sequence shown here is derived from an EMBL/GenBank/DDBJ whole genome shotgun (WGS) entry which is preliminary data.</text>
</comment>
<evidence type="ECO:0000313" key="2">
    <source>
        <dbReference type="Proteomes" id="UP000768462"/>
    </source>
</evidence>
<dbReference type="EMBL" id="SVCM01000039">
    <property type="protein sequence ID" value="MBE6059209.1"/>
    <property type="molecule type" value="Genomic_DNA"/>
</dbReference>
<dbReference type="Proteomes" id="UP000768462">
    <property type="component" value="Unassembled WGS sequence"/>
</dbReference>
<organism evidence="1 2">
    <name type="scientific">Clostridium sulfidigenes</name>
    <dbReference type="NCBI Taxonomy" id="318464"/>
    <lineage>
        <taxon>Bacteria</taxon>
        <taxon>Bacillati</taxon>
        <taxon>Bacillota</taxon>
        <taxon>Clostridia</taxon>
        <taxon>Eubacteriales</taxon>
        <taxon>Clostridiaceae</taxon>
        <taxon>Clostridium</taxon>
    </lineage>
</organism>
<protein>
    <submittedName>
        <fullName evidence="1">Uncharacterized protein</fullName>
    </submittedName>
</protein>
<proteinExistence type="predicted"/>
<accession>A0A927W6D9</accession>
<dbReference type="AlphaFoldDB" id="A0A927W6D9"/>
<gene>
    <name evidence="1" type="ORF">E7215_03405</name>
</gene>